<dbReference type="InterPro" id="IPR002631">
    <property type="entry name" value="Plasmid_rep_OBD"/>
</dbReference>
<dbReference type="AlphaFoldDB" id="A0A2H5CQ77"/>
<organism evidence="2">
    <name type="scientific">Streptococcus thermophilus</name>
    <dbReference type="NCBI Taxonomy" id="1308"/>
    <lineage>
        <taxon>Bacteria</taxon>
        <taxon>Bacillati</taxon>
        <taxon>Bacillota</taxon>
        <taxon>Bacilli</taxon>
        <taxon>Lactobacillales</taxon>
        <taxon>Streptococcaceae</taxon>
        <taxon>Streptococcus</taxon>
    </lineage>
</organism>
<dbReference type="Gene3D" id="1.10.10.1480">
    <property type="entry name" value="Plasmid replication protein"/>
    <property type="match status" value="1"/>
</dbReference>
<geneLocation type="plasmid" evidence="2">
    <name>CS17-C</name>
</geneLocation>
<dbReference type="InterPro" id="IPR041919">
    <property type="entry name" value="Plasmid_rep_C_sf"/>
</dbReference>
<dbReference type="RefSeq" id="WP_172691991.1">
    <property type="nucleotide sequence ID" value="NZ_MF807214.1"/>
</dbReference>
<reference evidence="2" key="1">
    <citation type="submission" date="2017-09" db="EMBL/GenBank/DDBJ databases">
        <title>Isolation and sequence analysis of three native plasmids from Streptococcus thermophilus CS17.</title>
        <authorList>
            <person name="Hu T."/>
            <person name="Cui Y."/>
        </authorList>
    </citation>
    <scope>NUCLEOTIDE SEQUENCE</scope>
    <source>
        <strain evidence="2">CS17</strain>
        <plasmid evidence="2">CS17-C</plasmid>
    </source>
</reference>
<accession>A0A2H5CQ77</accession>
<feature type="domain" description="Plasmid replication protein origin binding" evidence="1">
    <location>
        <begin position="4"/>
        <end position="142"/>
    </location>
</feature>
<dbReference type="GO" id="GO:0005727">
    <property type="term" value="C:extrachromosomal circular DNA"/>
    <property type="evidence" value="ECO:0007669"/>
    <property type="project" value="InterPro"/>
</dbReference>
<dbReference type="GO" id="GO:0003916">
    <property type="term" value="F:DNA topoisomerase activity"/>
    <property type="evidence" value="ECO:0007669"/>
    <property type="project" value="InterPro"/>
</dbReference>
<sequence length="252" mass="29242">MAVKNTKARHFGFLLYPDSIPNDWKEKLESLGISMAVSPLHDMDEKKDEDTWNSNDVIRNGKHYKKPHYHVIYIARNPVTIESVRNKIKRKLGNSSIAHVEILDYIKGSYEYLTHESKDAIAKNKHIYDKKNILHINDFDLDRYITLDESQKRELRDQLVEIINQCGIVNLKELKAFLDWRGQEFGISNQRDVTDVIGSNGNLFRMAFDGNYQNGFRPQYARRVDPETGETISGVDELISKVKEGEENKDEL</sequence>
<dbReference type="Gene3D" id="3.40.1310.30">
    <property type="match status" value="1"/>
</dbReference>
<keyword evidence="2" id="KW-0614">Plasmid</keyword>
<dbReference type="Pfam" id="PF01719">
    <property type="entry name" value="Rep_OBD"/>
    <property type="match status" value="1"/>
</dbReference>
<protein>
    <recommendedName>
        <fullName evidence="1">Plasmid replication protein origin binding domain-containing protein</fullName>
    </recommendedName>
</protein>
<dbReference type="GO" id="GO:0003677">
    <property type="term" value="F:DNA binding"/>
    <property type="evidence" value="ECO:0007669"/>
    <property type="project" value="InterPro"/>
</dbReference>
<evidence type="ECO:0000259" key="1">
    <source>
        <dbReference type="Pfam" id="PF01719"/>
    </source>
</evidence>
<name>A0A2H5CQ77_STRTR</name>
<proteinExistence type="predicted"/>
<dbReference type="GO" id="GO:0006260">
    <property type="term" value="P:DNA replication"/>
    <property type="evidence" value="ECO:0007669"/>
    <property type="project" value="InterPro"/>
</dbReference>
<dbReference type="EMBL" id="MF807214">
    <property type="protein sequence ID" value="AUH26713.1"/>
    <property type="molecule type" value="Genomic_DNA"/>
</dbReference>
<evidence type="ECO:0000313" key="2">
    <source>
        <dbReference type="EMBL" id="AUH26713.1"/>
    </source>
</evidence>